<protein>
    <submittedName>
        <fullName evidence="7">Putative tick metalloprotease</fullName>
    </submittedName>
</protein>
<accession>V5ICN9</accession>
<organism evidence="7">
    <name type="scientific">Ixodes ricinus</name>
    <name type="common">Common tick</name>
    <name type="synonym">Acarus ricinus</name>
    <dbReference type="NCBI Taxonomy" id="34613"/>
    <lineage>
        <taxon>Eukaryota</taxon>
        <taxon>Metazoa</taxon>
        <taxon>Ecdysozoa</taxon>
        <taxon>Arthropoda</taxon>
        <taxon>Chelicerata</taxon>
        <taxon>Arachnida</taxon>
        <taxon>Acari</taxon>
        <taxon>Parasitiformes</taxon>
        <taxon>Ixodida</taxon>
        <taxon>Ixodoidea</taxon>
        <taxon>Ixodidae</taxon>
        <taxon>Ixodinae</taxon>
        <taxon>Ixodes</taxon>
    </lineage>
</organism>
<reference evidence="7" key="1">
    <citation type="journal article" date="2015" name="Sci. Rep.">
        <title>Tissue- and time-dependent transcription in Ixodes ricinus salivary glands and midguts when blood feeding on the vertebrate host.</title>
        <authorList>
            <person name="Kotsyfakis M."/>
            <person name="Schwarz A."/>
            <person name="Erhart J."/>
            <person name="Ribeiro J.M."/>
        </authorList>
    </citation>
    <scope>NUCLEOTIDE SEQUENCE</scope>
    <source>
        <tissue evidence="7">Salivary gland and midgut</tissue>
    </source>
</reference>
<dbReference type="InterPro" id="IPR024079">
    <property type="entry name" value="MetalloPept_cat_dom_sf"/>
</dbReference>
<feature type="domain" description="Peptidase M12B" evidence="6">
    <location>
        <begin position="263"/>
        <end position="392"/>
    </location>
</feature>
<comment type="caution">
    <text evidence="5">Lacks conserved residue(s) required for the propagation of feature annotation.</text>
</comment>
<evidence type="ECO:0000313" key="7">
    <source>
        <dbReference type="EMBL" id="JAB71111.1"/>
    </source>
</evidence>
<evidence type="ECO:0000256" key="2">
    <source>
        <dbReference type="ARBA" id="ARBA00022801"/>
    </source>
</evidence>
<dbReference type="PANTHER" id="PTHR11905">
    <property type="entry name" value="ADAM A DISINTEGRIN AND METALLOPROTEASE DOMAIN"/>
    <property type="match status" value="1"/>
</dbReference>
<keyword evidence="3 5" id="KW-0862">Zinc</keyword>
<sequence length="481" mass="54190">MNIVTIFSILHTLSGVSLEDAIVFPRLLEERSEGGKHIVLVNKDLRLELQKASILSERVLLRGFFGKNMDPKMENGTELEKNLYEDRKKSSTVIMMKSEEGITLKGILNEDLKIEPLLVMQRISGKEIPHRISKIELPALNISSKSVSEMTLKNVSELPLLETRQKPPLLAVTCEILVLLDSVYGVTFPGLFEYLMALLAAVKLRFSLMKDPIVTLRVVGLYRLTIEEESHIFSYSSGYVLAERSLRKLFTFLNQRPVFGGPDMFYMFAGRDLASVNGHILDASLGGLSYYGVMCAFNNVAMGEDKPGTYQGVRLTTHELGHAFSCVHDGAGPLAHIPNHPGSNYPACAWEHGYVMSYIEKDTKAFHFSSCCKQQMKMFFGTLNTECLAIKYEFDYFTKSGKKLPGDNFNGNTFCKANFPSYPAIFYPQPQNQVDLLKCKVQCRVKLDVYGRYLYFELSAPEGLACYGQNATCRHGECRFW</sequence>
<proteinExistence type="evidence at transcript level"/>
<evidence type="ECO:0000256" key="5">
    <source>
        <dbReference type="PROSITE-ProRule" id="PRU00276"/>
    </source>
</evidence>
<keyword evidence="2" id="KW-0378">Hydrolase</keyword>
<feature type="binding site" evidence="5">
    <location>
        <position position="322"/>
    </location>
    <ligand>
        <name>Zn(2+)</name>
        <dbReference type="ChEBI" id="CHEBI:29105"/>
        <note>catalytic</note>
    </ligand>
</feature>
<evidence type="ECO:0000256" key="3">
    <source>
        <dbReference type="ARBA" id="ARBA00022833"/>
    </source>
</evidence>
<dbReference type="Pfam" id="PF13688">
    <property type="entry name" value="Reprolysin_5"/>
    <property type="match status" value="1"/>
</dbReference>
<dbReference type="Gene3D" id="3.40.390.10">
    <property type="entry name" value="Collagenase (Catalytic Domain)"/>
    <property type="match status" value="1"/>
</dbReference>
<keyword evidence="1 7" id="KW-0645">Protease</keyword>
<dbReference type="EMBL" id="GANP01013357">
    <property type="protein sequence ID" value="JAB71111.1"/>
    <property type="molecule type" value="mRNA"/>
</dbReference>
<feature type="binding site" evidence="5">
    <location>
        <position position="318"/>
    </location>
    <ligand>
        <name>Zn(2+)</name>
        <dbReference type="ChEBI" id="CHEBI:29105"/>
        <note>catalytic</note>
    </ligand>
</feature>
<dbReference type="PANTHER" id="PTHR11905:SF159">
    <property type="entry name" value="ADAM METALLOPROTEASE"/>
    <property type="match status" value="1"/>
</dbReference>
<keyword evidence="4 7" id="KW-0482">Metalloprotease</keyword>
<evidence type="ECO:0000259" key="6">
    <source>
        <dbReference type="PROSITE" id="PS50215"/>
    </source>
</evidence>
<dbReference type="GO" id="GO:0004222">
    <property type="term" value="F:metalloendopeptidase activity"/>
    <property type="evidence" value="ECO:0007669"/>
    <property type="project" value="InterPro"/>
</dbReference>
<dbReference type="GO" id="GO:0006509">
    <property type="term" value="P:membrane protein ectodomain proteolysis"/>
    <property type="evidence" value="ECO:0007669"/>
    <property type="project" value="TreeGrafter"/>
</dbReference>
<dbReference type="InterPro" id="IPR001590">
    <property type="entry name" value="Peptidase_M12B"/>
</dbReference>
<evidence type="ECO:0000256" key="1">
    <source>
        <dbReference type="ARBA" id="ARBA00022670"/>
    </source>
</evidence>
<name>V5ICN9_IXORI</name>
<dbReference type="PROSITE" id="PS50215">
    <property type="entry name" value="ADAM_MEPRO"/>
    <property type="match status" value="1"/>
</dbReference>
<evidence type="ECO:0000256" key="4">
    <source>
        <dbReference type="ARBA" id="ARBA00023049"/>
    </source>
</evidence>
<feature type="binding site" evidence="5">
    <location>
        <position position="328"/>
    </location>
    <ligand>
        <name>Zn(2+)</name>
        <dbReference type="ChEBI" id="CHEBI:29105"/>
        <note>catalytic</note>
    </ligand>
</feature>
<dbReference type="AlphaFoldDB" id="V5ICN9"/>
<feature type="active site" evidence="5">
    <location>
        <position position="319"/>
    </location>
</feature>
<dbReference type="SUPFAM" id="SSF55486">
    <property type="entry name" value="Metalloproteases ('zincins'), catalytic domain"/>
    <property type="match status" value="1"/>
</dbReference>
<keyword evidence="5" id="KW-0479">Metal-binding</keyword>
<dbReference type="GO" id="GO:0046872">
    <property type="term" value="F:metal ion binding"/>
    <property type="evidence" value="ECO:0007669"/>
    <property type="project" value="UniProtKB-KW"/>
</dbReference>